<keyword evidence="1" id="KW-0472">Membrane</keyword>
<feature type="transmembrane region" description="Helical" evidence="1">
    <location>
        <begin position="93"/>
        <end position="111"/>
    </location>
</feature>
<keyword evidence="1" id="KW-0812">Transmembrane</keyword>
<reference evidence="2 3" key="1">
    <citation type="journal article" date="2016" name="Nat. Commun.">
        <title>Thousands of microbial genomes shed light on interconnected biogeochemical processes in an aquifer system.</title>
        <authorList>
            <person name="Anantharaman K."/>
            <person name="Brown C.T."/>
            <person name="Hug L.A."/>
            <person name="Sharon I."/>
            <person name="Castelle C.J."/>
            <person name="Probst A.J."/>
            <person name="Thomas B.C."/>
            <person name="Singh A."/>
            <person name="Wilkins M.J."/>
            <person name="Karaoz U."/>
            <person name="Brodie E.L."/>
            <person name="Williams K.H."/>
            <person name="Hubbard S.S."/>
            <person name="Banfield J.F."/>
        </authorList>
    </citation>
    <scope>NUCLEOTIDE SEQUENCE [LARGE SCALE GENOMIC DNA]</scope>
</reference>
<dbReference type="Proteomes" id="UP000179113">
    <property type="component" value="Unassembled WGS sequence"/>
</dbReference>
<organism evidence="2 3">
    <name type="scientific">candidate division WWE3 bacterium RIFOXYC1_FULL_39_7</name>
    <dbReference type="NCBI Taxonomy" id="1802643"/>
    <lineage>
        <taxon>Bacteria</taxon>
        <taxon>Katanobacteria</taxon>
    </lineage>
</organism>
<proteinExistence type="predicted"/>
<evidence type="ECO:0000313" key="3">
    <source>
        <dbReference type="Proteomes" id="UP000179113"/>
    </source>
</evidence>
<dbReference type="EMBL" id="MEWA01000036">
    <property type="protein sequence ID" value="OGC68637.1"/>
    <property type="molecule type" value="Genomic_DNA"/>
</dbReference>
<evidence type="ECO:0000313" key="2">
    <source>
        <dbReference type="EMBL" id="OGC68637.1"/>
    </source>
</evidence>
<protein>
    <submittedName>
        <fullName evidence="2">Uncharacterized protein</fullName>
    </submittedName>
</protein>
<name>A0A1F4WGS9_UNCKA</name>
<gene>
    <name evidence="2" type="ORF">A2415_03910</name>
</gene>
<feature type="transmembrane region" description="Helical" evidence="1">
    <location>
        <begin position="32"/>
        <end position="55"/>
    </location>
</feature>
<comment type="caution">
    <text evidence="2">The sequence shown here is derived from an EMBL/GenBank/DDBJ whole genome shotgun (WGS) entry which is preliminary data.</text>
</comment>
<evidence type="ECO:0000256" key="1">
    <source>
        <dbReference type="SAM" id="Phobius"/>
    </source>
</evidence>
<sequence length="178" mass="20750">MKKEALLHFSVLIIYFVLITLYKRWFDNPVYLLFWIGGIVGTLLPDFDHLIYSYISRPHDLTSQRARLMISSREVGKAADLLAITRYERVSPVFHTAFFQLFFTIFSFFIITSTGSLLGRGLVLAFLLHLAVDQTKDYLDTDSLDRWFYNLKIKPTSQTTSFYLLANFLLIAFFGLFF</sequence>
<feature type="transmembrane region" description="Helical" evidence="1">
    <location>
        <begin position="7"/>
        <end position="26"/>
    </location>
</feature>
<keyword evidence="1" id="KW-1133">Transmembrane helix</keyword>
<feature type="transmembrane region" description="Helical" evidence="1">
    <location>
        <begin position="160"/>
        <end position="177"/>
    </location>
</feature>
<dbReference type="AlphaFoldDB" id="A0A1F4WGS9"/>
<accession>A0A1F4WGS9</accession>